<dbReference type="GO" id="GO:0016874">
    <property type="term" value="F:ligase activity"/>
    <property type="evidence" value="ECO:0007669"/>
    <property type="project" value="UniProtKB-KW"/>
</dbReference>
<proteinExistence type="predicted"/>
<dbReference type="GO" id="GO:0045944">
    <property type="term" value="P:positive regulation of transcription by RNA polymerase II"/>
    <property type="evidence" value="ECO:0007669"/>
    <property type="project" value="TreeGrafter"/>
</dbReference>
<feature type="compositionally biased region" description="Acidic residues" evidence="5">
    <location>
        <begin position="31"/>
        <end position="44"/>
    </location>
</feature>
<evidence type="ECO:0000313" key="8">
    <source>
        <dbReference type="Proteomes" id="UP000585317"/>
    </source>
</evidence>
<feature type="non-terminal residue" evidence="7">
    <location>
        <position position="133"/>
    </location>
</feature>
<evidence type="ECO:0000313" key="7">
    <source>
        <dbReference type="EMBL" id="NXW68447.1"/>
    </source>
</evidence>
<keyword evidence="7" id="KW-0436">Ligase</keyword>
<evidence type="ECO:0000256" key="1">
    <source>
        <dbReference type="ARBA" id="ARBA00022723"/>
    </source>
</evidence>
<dbReference type="PANTHER" id="PTHR23041">
    <property type="entry name" value="RING FINGER DOMAIN-CONTAINING"/>
    <property type="match status" value="1"/>
</dbReference>
<accession>A0A7L4E376</accession>
<dbReference type="PROSITE" id="PS00518">
    <property type="entry name" value="ZF_RING_1"/>
    <property type="match status" value="1"/>
</dbReference>
<evidence type="ECO:0000256" key="3">
    <source>
        <dbReference type="ARBA" id="ARBA00022833"/>
    </source>
</evidence>
<feature type="non-terminal residue" evidence="7">
    <location>
        <position position="1"/>
    </location>
</feature>
<organism evidence="7 8">
    <name type="scientific">Hirundo rustica</name>
    <name type="common">Barn swallow</name>
    <dbReference type="NCBI Taxonomy" id="43150"/>
    <lineage>
        <taxon>Eukaryota</taxon>
        <taxon>Metazoa</taxon>
        <taxon>Chordata</taxon>
        <taxon>Craniata</taxon>
        <taxon>Vertebrata</taxon>
        <taxon>Euteleostomi</taxon>
        <taxon>Archelosauria</taxon>
        <taxon>Archosauria</taxon>
        <taxon>Dinosauria</taxon>
        <taxon>Saurischia</taxon>
        <taxon>Theropoda</taxon>
        <taxon>Coelurosauria</taxon>
        <taxon>Aves</taxon>
        <taxon>Neognathae</taxon>
        <taxon>Neoaves</taxon>
        <taxon>Telluraves</taxon>
        <taxon>Australaves</taxon>
        <taxon>Passeriformes</taxon>
        <taxon>Sylvioidea</taxon>
        <taxon>Hirundinidae</taxon>
        <taxon>Hirundo</taxon>
    </lineage>
</organism>
<reference evidence="7 8" key="1">
    <citation type="submission" date="2019-09" db="EMBL/GenBank/DDBJ databases">
        <title>Bird 10,000 Genomes (B10K) Project - Family phase.</title>
        <authorList>
            <person name="Zhang G."/>
        </authorList>
    </citation>
    <scope>NUCLEOTIDE SEQUENCE [LARGE SCALE GENOMIC DNA]</scope>
    <source>
        <strain evidence="7">B10K-DU-001-67</strain>
        <tissue evidence="7">Muscle</tissue>
    </source>
</reference>
<dbReference type="InterPro" id="IPR001841">
    <property type="entry name" value="Znf_RING"/>
</dbReference>
<dbReference type="Gene3D" id="3.30.40.10">
    <property type="entry name" value="Zinc/RING finger domain, C3HC4 (zinc finger)"/>
    <property type="match status" value="1"/>
</dbReference>
<dbReference type="InterPro" id="IPR047134">
    <property type="entry name" value="RNF4"/>
</dbReference>
<keyword evidence="1" id="KW-0479">Metal-binding</keyword>
<dbReference type="PROSITE" id="PS50089">
    <property type="entry name" value="ZF_RING_2"/>
    <property type="match status" value="1"/>
</dbReference>
<dbReference type="InterPro" id="IPR017907">
    <property type="entry name" value="Znf_RING_CS"/>
</dbReference>
<name>A0A7L4E376_HIRRU</name>
<evidence type="ECO:0000256" key="5">
    <source>
        <dbReference type="SAM" id="MobiDB-lite"/>
    </source>
</evidence>
<comment type="caution">
    <text evidence="7">The sequence shown here is derived from an EMBL/GenBank/DDBJ whole genome shotgun (WGS) entry which is preliminary data.</text>
</comment>
<dbReference type="AlphaFoldDB" id="A0A7L4E376"/>
<feature type="domain" description="RING-type" evidence="6">
    <location>
        <begin position="75"/>
        <end position="120"/>
    </location>
</feature>
<dbReference type="SMART" id="SM00184">
    <property type="entry name" value="RING"/>
    <property type="match status" value="1"/>
</dbReference>
<feature type="region of interest" description="Disordered" evidence="5">
    <location>
        <begin position="1"/>
        <end position="44"/>
    </location>
</feature>
<gene>
    <name evidence="7" type="primary">Rnf4_0</name>
    <name evidence="7" type="ORF">HIRRUS_R09141</name>
</gene>
<protein>
    <submittedName>
        <fullName evidence="7">RNF4 ligase</fullName>
    </submittedName>
</protein>
<sequence>EDSEVQDTEQSQQYPHGSRSAVNSAELWATDSEEEPRDSDEYVTDEASLQSKLMAACSVSASVLYNTRPSASLLCVICMSCYSQIVQSGRLVVATMCGHIFCSECLPVALETTGMCPTCRMELTSDLYFPIYL</sequence>
<keyword evidence="2 4" id="KW-0863">Zinc-finger</keyword>
<evidence type="ECO:0000256" key="2">
    <source>
        <dbReference type="ARBA" id="ARBA00022771"/>
    </source>
</evidence>
<keyword evidence="3" id="KW-0862">Zinc</keyword>
<dbReference type="PANTHER" id="PTHR23041:SF78">
    <property type="entry name" value="E3 UBIQUITIN-PROTEIN LIGASE RNF4"/>
    <property type="match status" value="1"/>
</dbReference>
<dbReference type="GO" id="GO:0008270">
    <property type="term" value="F:zinc ion binding"/>
    <property type="evidence" value="ECO:0007669"/>
    <property type="project" value="UniProtKB-KW"/>
</dbReference>
<dbReference type="SUPFAM" id="SSF57850">
    <property type="entry name" value="RING/U-box"/>
    <property type="match status" value="1"/>
</dbReference>
<dbReference type="EMBL" id="VZZX01001304">
    <property type="protein sequence ID" value="NXW68447.1"/>
    <property type="molecule type" value="Genomic_DNA"/>
</dbReference>
<feature type="compositionally biased region" description="Polar residues" evidence="5">
    <location>
        <begin position="8"/>
        <end position="23"/>
    </location>
</feature>
<dbReference type="Pfam" id="PF14634">
    <property type="entry name" value="zf-RING_5"/>
    <property type="match status" value="1"/>
</dbReference>
<evidence type="ECO:0000256" key="4">
    <source>
        <dbReference type="PROSITE-ProRule" id="PRU00175"/>
    </source>
</evidence>
<dbReference type="InterPro" id="IPR013083">
    <property type="entry name" value="Znf_RING/FYVE/PHD"/>
</dbReference>
<dbReference type="Proteomes" id="UP000585317">
    <property type="component" value="Unassembled WGS sequence"/>
</dbReference>
<evidence type="ECO:0000259" key="6">
    <source>
        <dbReference type="PROSITE" id="PS50089"/>
    </source>
</evidence>